<dbReference type="FunCoup" id="D8RY71">
    <property type="interactions" value="981"/>
</dbReference>
<sequence>MASARPHYGAGALQRSGMLSKEQLFRLFLEFAHLVDKPEVKKRISDAVQARQEAVGVTTEIQEEIFLRMGVEPKFGIASLGKVNTVYKDDRELMLKFYEFVAREEMACDEAELGRDAFQQKMQQFTKSQEQQLKLLQQLRNLSLDRQQAFFQDLQARMQYLHKQGAPSMSTRDIQDFHQQFLMRSN</sequence>
<dbReference type="PANTHER" id="PTHR36763">
    <property type="entry name" value="EXPRESSED PROTEIN"/>
    <property type="match status" value="1"/>
</dbReference>
<keyword evidence="2" id="KW-1185">Reference proteome</keyword>
<dbReference type="EMBL" id="GL377594">
    <property type="protein sequence ID" value="EFJ22853.1"/>
    <property type="molecule type" value="Genomic_DNA"/>
</dbReference>
<accession>D8RY71</accession>
<evidence type="ECO:0000313" key="2">
    <source>
        <dbReference type="Proteomes" id="UP000001514"/>
    </source>
</evidence>
<dbReference type="InParanoid" id="D8RY71"/>
<gene>
    <name evidence="1" type="ORF">SELMODRAFT_151006</name>
</gene>
<reference evidence="1 2" key="1">
    <citation type="journal article" date="2011" name="Science">
        <title>The Selaginella genome identifies genetic changes associated with the evolution of vascular plants.</title>
        <authorList>
            <person name="Banks J.A."/>
            <person name="Nishiyama T."/>
            <person name="Hasebe M."/>
            <person name="Bowman J.L."/>
            <person name="Gribskov M."/>
            <person name="dePamphilis C."/>
            <person name="Albert V.A."/>
            <person name="Aono N."/>
            <person name="Aoyama T."/>
            <person name="Ambrose B.A."/>
            <person name="Ashton N.W."/>
            <person name="Axtell M.J."/>
            <person name="Barker E."/>
            <person name="Barker M.S."/>
            <person name="Bennetzen J.L."/>
            <person name="Bonawitz N.D."/>
            <person name="Chapple C."/>
            <person name="Cheng C."/>
            <person name="Correa L.G."/>
            <person name="Dacre M."/>
            <person name="DeBarry J."/>
            <person name="Dreyer I."/>
            <person name="Elias M."/>
            <person name="Engstrom E.M."/>
            <person name="Estelle M."/>
            <person name="Feng L."/>
            <person name="Finet C."/>
            <person name="Floyd S.K."/>
            <person name="Frommer W.B."/>
            <person name="Fujita T."/>
            <person name="Gramzow L."/>
            <person name="Gutensohn M."/>
            <person name="Harholt J."/>
            <person name="Hattori M."/>
            <person name="Heyl A."/>
            <person name="Hirai T."/>
            <person name="Hiwatashi Y."/>
            <person name="Ishikawa M."/>
            <person name="Iwata M."/>
            <person name="Karol K.G."/>
            <person name="Koehler B."/>
            <person name="Kolukisaoglu U."/>
            <person name="Kubo M."/>
            <person name="Kurata T."/>
            <person name="Lalonde S."/>
            <person name="Li K."/>
            <person name="Li Y."/>
            <person name="Litt A."/>
            <person name="Lyons E."/>
            <person name="Manning G."/>
            <person name="Maruyama T."/>
            <person name="Michael T.P."/>
            <person name="Mikami K."/>
            <person name="Miyazaki S."/>
            <person name="Morinaga S."/>
            <person name="Murata T."/>
            <person name="Mueller-Roeber B."/>
            <person name="Nelson D.R."/>
            <person name="Obara M."/>
            <person name="Oguri Y."/>
            <person name="Olmstead R.G."/>
            <person name="Onodera N."/>
            <person name="Petersen B.L."/>
            <person name="Pils B."/>
            <person name="Prigge M."/>
            <person name="Rensing S.A."/>
            <person name="Riano-Pachon D.M."/>
            <person name="Roberts A.W."/>
            <person name="Sato Y."/>
            <person name="Scheller H.V."/>
            <person name="Schulz B."/>
            <person name="Schulz C."/>
            <person name="Shakirov E.V."/>
            <person name="Shibagaki N."/>
            <person name="Shinohara N."/>
            <person name="Shippen D.E."/>
            <person name="Soerensen I."/>
            <person name="Sotooka R."/>
            <person name="Sugimoto N."/>
            <person name="Sugita M."/>
            <person name="Sumikawa N."/>
            <person name="Tanurdzic M."/>
            <person name="Theissen G."/>
            <person name="Ulvskov P."/>
            <person name="Wakazuki S."/>
            <person name="Weng J.K."/>
            <person name="Willats W.W."/>
            <person name="Wipf D."/>
            <person name="Wolf P.G."/>
            <person name="Yang L."/>
            <person name="Zimmer A.D."/>
            <person name="Zhu Q."/>
            <person name="Mitros T."/>
            <person name="Hellsten U."/>
            <person name="Loque D."/>
            <person name="Otillar R."/>
            <person name="Salamov A."/>
            <person name="Schmutz J."/>
            <person name="Shapiro H."/>
            <person name="Lindquist E."/>
            <person name="Lucas S."/>
            <person name="Rokhsar D."/>
            <person name="Grigoriev I.V."/>
        </authorList>
    </citation>
    <scope>NUCLEOTIDE SEQUENCE [LARGE SCALE GENOMIC DNA]</scope>
</reference>
<protein>
    <submittedName>
        <fullName evidence="1">Uncharacterized protein</fullName>
    </submittedName>
</protein>
<dbReference type="Proteomes" id="UP000001514">
    <property type="component" value="Unassembled WGS sequence"/>
</dbReference>
<proteinExistence type="predicted"/>
<organism evidence="2">
    <name type="scientific">Selaginella moellendorffii</name>
    <name type="common">Spikemoss</name>
    <dbReference type="NCBI Taxonomy" id="88036"/>
    <lineage>
        <taxon>Eukaryota</taxon>
        <taxon>Viridiplantae</taxon>
        <taxon>Streptophyta</taxon>
        <taxon>Embryophyta</taxon>
        <taxon>Tracheophyta</taxon>
        <taxon>Lycopodiopsida</taxon>
        <taxon>Selaginellales</taxon>
        <taxon>Selaginellaceae</taxon>
        <taxon>Selaginella</taxon>
    </lineage>
</organism>
<dbReference type="KEGG" id="smo:SELMODRAFT_151006"/>
<dbReference type="PANTHER" id="PTHR36763:SF1">
    <property type="entry name" value="EXPRESSED PROTEIN"/>
    <property type="match status" value="1"/>
</dbReference>
<dbReference type="Gramene" id="EFJ22853">
    <property type="protein sequence ID" value="EFJ22853"/>
    <property type="gene ID" value="SELMODRAFT_151006"/>
</dbReference>
<dbReference type="OMA" id="TSMMTRP"/>
<dbReference type="AlphaFoldDB" id="D8RY71"/>
<dbReference type="HOGENOM" id="CLU_106922_0_0_1"/>
<evidence type="ECO:0000313" key="1">
    <source>
        <dbReference type="EMBL" id="EFJ22853.1"/>
    </source>
</evidence>
<name>D8RY71_SELML</name>
<dbReference type="eggNOG" id="ENOG502QSKP">
    <property type="taxonomic scope" value="Eukaryota"/>
</dbReference>
<dbReference type="OrthoDB" id="1867012at2759"/>